<reference evidence="1 2" key="1">
    <citation type="journal article" date="2011" name="J. Bacteriol.">
        <title>Draft genome of the psychrotolerant acidophile Acidithiobacillus ferrivorans SS3.</title>
        <authorList>
            <person name="Liljeqvist M."/>
            <person name="Valdes J."/>
            <person name="Holmes D.S."/>
            <person name="Dopson M."/>
        </authorList>
    </citation>
    <scope>NUCLEOTIDE SEQUENCE [LARGE SCALE GENOMIC DNA]</scope>
    <source>
        <strain evidence="1 2">SS3</strain>
    </source>
</reference>
<dbReference type="RefSeq" id="WP_014027926.1">
    <property type="nucleotide sequence ID" value="NC_015942.1"/>
</dbReference>
<dbReference type="HOGENOM" id="CLU_011797_0_0_6"/>
<evidence type="ECO:0000313" key="1">
    <source>
        <dbReference type="EMBL" id="AEM46655.1"/>
    </source>
</evidence>
<proteinExistence type="predicted"/>
<dbReference type="EMBL" id="CP002985">
    <property type="protein sequence ID" value="AEM46655.1"/>
    <property type="molecule type" value="Genomic_DNA"/>
</dbReference>
<dbReference type="STRING" id="743299.Acife_0437"/>
<dbReference type="SUPFAM" id="SSF52540">
    <property type="entry name" value="P-loop containing nucleoside triphosphate hydrolases"/>
    <property type="match status" value="1"/>
</dbReference>
<gene>
    <name evidence="1" type="ORF">Acife_0437</name>
</gene>
<dbReference type="AlphaFoldDB" id="G0JTA1"/>
<sequence>MGLLMPTLAERLAVHSVQDDTSFATGDGALVSLFRVEGLTRLYARGEGSELMERIYRALPAFFLTPGHRLQWTVARDPAWAHPVVERQFSGLERQARRIGMDTAGFTDGPPKDRFQGHFLPERAYLALWTDPNILTPHDAQLEKQARNRKLEKAQVAWGPWQVPGLALGGLIPTHAAACEALLAALGVGPQRLGLRIVLLNTREAMLAWREMLDPDRGADPQQGDALATIYDAGHPPLMADPFGPHIPQVAAQVLPPYARVGQGETIQAGGHYVRMLAMILGPSHPVDFRDLYDHLPADLPMRYTLHLAPWTGGGRLKTLAAAILTWSNGANRLINASRRDVLARSQAGDPACSMQIMFSTWGKTPEEAGERARRLAQRIGSWGGVMVEDVFGDPLPAWLASIPGLMTQGPVRTHLLNLSDACAFSPVASQASPWSEGPCLLRGPQGQPLPIAIGSSLQKNFNIAIFAATRSGKSVLLTLLLLLAHLLEPGRARLPRFAFLDVGYGGMGLASLIRELLGPRDYLVQSQRLRNDEAHAINPFDTLLGMREPLPLHRAFLLDLLAMVGTPMGQKDPAPGIYEMAGPLVDLAYRRFSDHNRLGTPKEWEPEREGMAEVDRMVQDAIARTALPRRPSWWAIVDWLALEQRRPDLAISAQRYAMPLLQDLIGLVRDDEIYALYKEAGLAGMREGAADLMARFLTEATRDYPILNAPTAFNLGAARGTVLDLAEVTAGTGPDAEKRTSILYLTARWALTGSWYVHPDDLAQTPDAYRAFHEERIRETWEDPKFVIYDEFHRTGGARAVRRVVDRDAREGGKFNVRLALSSQSVLDFDGEFIDEHVATRFILSAPDDTSALAERFHLTAAEEQELKRLTGPGPHGSPILALFDTREGPYRLFCSDPVPPEWLWAFSTTSEDRAVLNRLQAHMTQGEARSVAAARFGASAKNLLERIARQGLRVNSADEVEGVAADRLVKEVLETWNRDWVLKALRTLGYRAEDAA</sequence>
<dbReference type="Proteomes" id="UP000009220">
    <property type="component" value="Chromosome"/>
</dbReference>
<protein>
    <submittedName>
        <fullName evidence="1">Uncharacterized protein</fullName>
    </submittedName>
</protein>
<accession>G0JTA1</accession>
<name>G0JTA1_9PROT</name>
<dbReference type="InterPro" id="IPR027417">
    <property type="entry name" value="P-loop_NTPase"/>
</dbReference>
<organism evidence="1 2">
    <name type="scientific">Acidithiobacillus ferrivorans SS3</name>
    <dbReference type="NCBI Taxonomy" id="743299"/>
    <lineage>
        <taxon>Bacteria</taxon>
        <taxon>Pseudomonadati</taxon>
        <taxon>Pseudomonadota</taxon>
        <taxon>Acidithiobacillia</taxon>
        <taxon>Acidithiobacillales</taxon>
        <taxon>Acidithiobacillaceae</taxon>
        <taxon>Acidithiobacillus</taxon>
    </lineage>
</organism>
<dbReference type="Gene3D" id="3.40.50.300">
    <property type="entry name" value="P-loop containing nucleotide triphosphate hydrolases"/>
    <property type="match status" value="1"/>
</dbReference>
<dbReference type="KEGG" id="afi:Acife_0437"/>
<dbReference type="eggNOG" id="COG0433">
    <property type="taxonomic scope" value="Bacteria"/>
</dbReference>
<evidence type="ECO:0000313" key="2">
    <source>
        <dbReference type="Proteomes" id="UP000009220"/>
    </source>
</evidence>